<proteinExistence type="predicted"/>
<reference evidence="2" key="1">
    <citation type="journal article" date="2020" name="Stud. Mycol.">
        <title>101 Dothideomycetes genomes: a test case for predicting lifestyles and emergence of pathogens.</title>
        <authorList>
            <person name="Haridas S."/>
            <person name="Albert R."/>
            <person name="Binder M."/>
            <person name="Bloem J."/>
            <person name="Labutti K."/>
            <person name="Salamov A."/>
            <person name="Andreopoulos B."/>
            <person name="Baker S."/>
            <person name="Barry K."/>
            <person name="Bills G."/>
            <person name="Bluhm B."/>
            <person name="Cannon C."/>
            <person name="Castanera R."/>
            <person name="Culley D."/>
            <person name="Daum C."/>
            <person name="Ezra D."/>
            <person name="Gonzalez J."/>
            <person name="Henrissat B."/>
            <person name="Kuo A."/>
            <person name="Liang C."/>
            <person name="Lipzen A."/>
            <person name="Lutzoni F."/>
            <person name="Magnuson J."/>
            <person name="Mondo S."/>
            <person name="Nolan M."/>
            <person name="Ohm R."/>
            <person name="Pangilinan J."/>
            <person name="Park H.-J."/>
            <person name="Ramirez L."/>
            <person name="Alfaro M."/>
            <person name="Sun H."/>
            <person name="Tritt A."/>
            <person name="Yoshinaga Y."/>
            <person name="Zwiers L.-H."/>
            <person name="Turgeon B."/>
            <person name="Goodwin S."/>
            <person name="Spatafora J."/>
            <person name="Crous P."/>
            <person name="Grigoriev I."/>
        </authorList>
    </citation>
    <scope>NUCLEOTIDE SEQUENCE</scope>
    <source>
        <strain evidence="2">CBS 123094</strain>
    </source>
</reference>
<keyword evidence="3" id="KW-1185">Reference proteome</keyword>
<keyword evidence="1" id="KW-1133">Transmembrane helix</keyword>
<feature type="transmembrane region" description="Helical" evidence="1">
    <location>
        <begin position="12"/>
        <end position="32"/>
    </location>
</feature>
<name>A0A6A5WEF4_9PLEO</name>
<evidence type="ECO:0000313" key="2">
    <source>
        <dbReference type="EMBL" id="KAF1998511.1"/>
    </source>
</evidence>
<dbReference type="EMBL" id="ML977603">
    <property type="protein sequence ID" value="KAF1998511.1"/>
    <property type="molecule type" value="Genomic_DNA"/>
</dbReference>
<keyword evidence="1" id="KW-0812">Transmembrane</keyword>
<dbReference type="AlphaFoldDB" id="A0A6A5WEF4"/>
<dbReference type="Proteomes" id="UP000799779">
    <property type="component" value="Unassembled WGS sequence"/>
</dbReference>
<dbReference type="OrthoDB" id="3943581at2759"/>
<organism evidence="2 3">
    <name type="scientific">Amniculicola lignicola CBS 123094</name>
    <dbReference type="NCBI Taxonomy" id="1392246"/>
    <lineage>
        <taxon>Eukaryota</taxon>
        <taxon>Fungi</taxon>
        <taxon>Dikarya</taxon>
        <taxon>Ascomycota</taxon>
        <taxon>Pezizomycotina</taxon>
        <taxon>Dothideomycetes</taxon>
        <taxon>Pleosporomycetidae</taxon>
        <taxon>Pleosporales</taxon>
        <taxon>Amniculicolaceae</taxon>
        <taxon>Amniculicola</taxon>
    </lineage>
</organism>
<evidence type="ECO:0000313" key="3">
    <source>
        <dbReference type="Proteomes" id="UP000799779"/>
    </source>
</evidence>
<keyword evidence="1" id="KW-0472">Membrane</keyword>
<gene>
    <name evidence="2" type="ORF">P154DRAFT_546808</name>
</gene>
<protein>
    <submittedName>
        <fullName evidence="2">Uncharacterized protein</fullName>
    </submittedName>
</protein>
<evidence type="ECO:0000256" key="1">
    <source>
        <dbReference type="SAM" id="Phobius"/>
    </source>
</evidence>
<sequence length="276" mass="29184">METRIRIPRRWVIIASSIALILTIAISLSTTLEIRAPSYKMIPIRLTQATKFEQSDRDANANPKGTLNGSAFDRASIVGATATPSLGFFATIPISGTATPAPTPIDEGVIGNELPSESISTSIDEGYIGPLQTLIPAPYQAPAANGPLPILALSYTGSGGPKHCRGSLIQKLNVPPPASDWTNGTCVDLSSEANCGVFIANKDDHCEAQLFNMAGCYNTTRTYVNTVVFMPEERPVGARWSSMFVRCGIVVSEAGLIDPNILGELLVKPGGKPGEG</sequence>
<accession>A0A6A5WEF4</accession>